<evidence type="ECO:0000256" key="2">
    <source>
        <dbReference type="ARBA" id="ARBA00004173"/>
    </source>
</evidence>
<dbReference type="InterPro" id="IPR049448">
    <property type="entry name" value="ACAD9/ACADV-like_C"/>
</dbReference>
<evidence type="ECO:0008006" key="17">
    <source>
        <dbReference type="Google" id="ProtNLM"/>
    </source>
</evidence>
<protein>
    <recommendedName>
        <fullName evidence="17">Acyl-CoA dehydrogenase family member 9, mitochondrial</fullName>
    </recommendedName>
</protein>
<keyword evidence="5 9" id="KW-0274">FAD</keyword>
<feature type="compositionally biased region" description="Basic and acidic residues" evidence="10">
    <location>
        <begin position="46"/>
        <end position="56"/>
    </location>
</feature>
<evidence type="ECO:0000256" key="7">
    <source>
        <dbReference type="ARBA" id="ARBA00023002"/>
    </source>
</evidence>
<dbReference type="PANTHER" id="PTHR43884:SF9">
    <property type="entry name" value="COMPLEX I ASSEMBLY FACTOR ACAD9, MITOCHONDRIAL"/>
    <property type="match status" value="1"/>
</dbReference>
<keyword evidence="6" id="KW-0809">Transit peptide</keyword>
<dbReference type="Gene3D" id="2.40.110.10">
    <property type="entry name" value="Butyryl-CoA Dehydrogenase, subunit A, domain 2"/>
    <property type="match status" value="1"/>
</dbReference>
<evidence type="ECO:0000259" key="12">
    <source>
        <dbReference type="Pfam" id="PF02770"/>
    </source>
</evidence>
<dbReference type="Proteomes" id="UP000663852">
    <property type="component" value="Unassembled WGS sequence"/>
</dbReference>
<dbReference type="Gene3D" id="1.10.540.10">
    <property type="entry name" value="Acyl-CoA dehydrogenase/oxidase, N-terminal domain"/>
    <property type="match status" value="1"/>
</dbReference>
<evidence type="ECO:0000259" key="13">
    <source>
        <dbReference type="Pfam" id="PF02771"/>
    </source>
</evidence>
<comment type="subcellular location">
    <subcellularLocation>
        <location evidence="2">Mitochondrion</location>
    </subcellularLocation>
</comment>
<gene>
    <name evidence="15" type="ORF">EDS130_LOCUS14762</name>
</gene>
<dbReference type="GO" id="GO:0006631">
    <property type="term" value="P:fatty acid metabolic process"/>
    <property type="evidence" value="ECO:0007669"/>
    <property type="project" value="UniProtKB-ARBA"/>
</dbReference>
<feature type="domain" description="ACAD9/ACADV-like C-terminal" evidence="14">
    <location>
        <begin position="544"/>
        <end position="661"/>
    </location>
</feature>
<evidence type="ECO:0000256" key="4">
    <source>
        <dbReference type="ARBA" id="ARBA00022630"/>
    </source>
</evidence>
<dbReference type="Pfam" id="PF02771">
    <property type="entry name" value="Acyl-CoA_dh_N"/>
    <property type="match status" value="1"/>
</dbReference>
<dbReference type="GO" id="GO:0005739">
    <property type="term" value="C:mitochondrion"/>
    <property type="evidence" value="ECO:0007669"/>
    <property type="project" value="UniProtKB-SubCell"/>
</dbReference>
<dbReference type="GO" id="GO:0050660">
    <property type="term" value="F:flavin adenine dinucleotide binding"/>
    <property type="evidence" value="ECO:0007669"/>
    <property type="project" value="InterPro"/>
</dbReference>
<feature type="domain" description="Acyl-CoA dehydrogenase/oxidase C-terminal" evidence="11">
    <location>
        <begin position="337"/>
        <end position="482"/>
    </location>
</feature>
<dbReference type="Pfam" id="PF21343">
    <property type="entry name" value="ACAD9-ACADV_C"/>
    <property type="match status" value="1"/>
</dbReference>
<evidence type="ECO:0000259" key="14">
    <source>
        <dbReference type="Pfam" id="PF21343"/>
    </source>
</evidence>
<evidence type="ECO:0000256" key="10">
    <source>
        <dbReference type="SAM" id="MobiDB-lite"/>
    </source>
</evidence>
<evidence type="ECO:0000256" key="3">
    <source>
        <dbReference type="ARBA" id="ARBA00009347"/>
    </source>
</evidence>
<name>A0A814GMB5_ADIRI</name>
<evidence type="ECO:0000256" key="8">
    <source>
        <dbReference type="ARBA" id="ARBA00023128"/>
    </source>
</evidence>
<feature type="domain" description="Acyl-CoA oxidase/dehydrogenase middle" evidence="12">
    <location>
        <begin position="222"/>
        <end position="324"/>
    </location>
</feature>
<sequence length="672" mass="77333">MQTLRVSHWIRRSYTHLYINRLLSNKAASNKQVAERVPPAPQQSIAERKDRPRPEEEGLEYEYTNELDVLRRKERLTVDSTNTQYMTVVFNGEFDRDILTYPELLTKAESVQMNTLCEQLRNFTDKIDRKKIERENHVDKDVYQEMSKLKLHGLIIPEEFGGLSLNSQSSVRMFEELAVSPTITTQLLTHTEYGVRSLLVYGTDEQQRYYLPDMAKGKMIAAACITEANCGSDIRNIQTTATVSETDPNTYTINGKKMWVTNGLNADVFLVYCKTKERYTSDDYDDRFSFFLVHRDMPGVTVSPTISTLGLRGLGLTHVEFKDVKVNAIQHTIGQLGEGLNVLRNLHGYVRTTLSGMCTGVGKRLIRLASERAIQRESFNRKLMDQGLIQKRLFHMEIDTYTMESMTYLTSGILDSFSMPVISIESALTKIFATDRLYRIANDCLEIFGVEGIEIGHPVEQYLRDIRPWSMFDAPNDVLRLLTAWEGVMSVSSVVHDFVRKIRNPIHFPGTKLRHLLTNWTSKAQAYRAPFTFKHDLWEKVHPSLGIPAKDLEYAIFVLRNVTKETLTKSGRDIIDNQLYLRRLSEIVIEIYAMTAMLGRSSRAYSIGLKNCEHETEMTFLYCKHARMRIDKLAKEINEHGYQTGDEHLQHLAKRMLIAKGYPISTPLERTY</sequence>
<feature type="domain" description="Acyl-CoA dehydrogenase/oxidase N-terminal" evidence="13">
    <location>
        <begin position="118"/>
        <end position="218"/>
    </location>
</feature>
<dbReference type="InterPro" id="IPR009075">
    <property type="entry name" value="AcylCo_DH/oxidase_C"/>
</dbReference>
<evidence type="ECO:0000259" key="11">
    <source>
        <dbReference type="Pfam" id="PF00441"/>
    </source>
</evidence>
<dbReference type="SUPFAM" id="SSF47203">
    <property type="entry name" value="Acyl-CoA dehydrogenase C-terminal domain-like"/>
    <property type="match status" value="1"/>
</dbReference>
<comment type="cofactor">
    <cofactor evidence="1 9">
        <name>FAD</name>
        <dbReference type="ChEBI" id="CHEBI:57692"/>
    </cofactor>
</comment>
<dbReference type="GO" id="GO:0003995">
    <property type="term" value="F:acyl-CoA dehydrogenase activity"/>
    <property type="evidence" value="ECO:0007669"/>
    <property type="project" value="TreeGrafter"/>
</dbReference>
<evidence type="ECO:0000256" key="1">
    <source>
        <dbReference type="ARBA" id="ARBA00001974"/>
    </source>
</evidence>
<dbReference type="InterPro" id="IPR037069">
    <property type="entry name" value="AcylCoA_DH/ox_N_sf"/>
</dbReference>
<dbReference type="EMBL" id="CAJNOJ010000061">
    <property type="protein sequence ID" value="CAF0998557.1"/>
    <property type="molecule type" value="Genomic_DNA"/>
</dbReference>
<dbReference type="PANTHER" id="PTHR43884">
    <property type="entry name" value="ACYL-COA DEHYDROGENASE"/>
    <property type="match status" value="1"/>
</dbReference>
<comment type="similarity">
    <text evidence="3 9">Belongs to the acyl-CoA dehydrogenase family.</text>
</comment>
<dbReference type="InterPro" id="IPR036250">
    <property type="entry name" value="AcylCo_DH-like_C"/>
</dbReference>
<evidence type="ECO:0000313" key="16">
    <source>
        <dbReference type="Proteomes" id="UP000663852"/>
    </source>
</evidence>
<dbReference type="InterPro" id="IPR009100">
    <property type="entry name" value="AcylCoA_DH/oxidase_NM_dom_sf"/>
</dbReference>
<dbReference type="Pfam" id="PF00441">
    <property type="entry name" value="Acyl-CoA_dh_1"/>
    <property type="match status" value="1"/>
</dbReference>
<dbReference type="AlphaFoldDB" id="A0A814GMB5"/>
<keyword evidence="4 9" id="KW-0285">Flavoprotein</keyword>
<dbReference type="InterPro" id="IPR013786">
    <property type="entry name" value="AcylCoA_DH/ox_N"/>
</dbReference>
<dbReference type="OrthoDB" id="354at2759"/>
<reference evidence="15" key="1">
    <citation type="submission" date="2021-02" db="EMBL/GenBank/DDBJ databases">
        <authorList>
            <person name="Nowell W R."/>
        </authorList>
    </citation>
    <scope>NUCLEOTIDE SEQUENCE</scope>
</reference>
<dbReference type="InterPro" id="IPR046373">
    <property type="entry name" value="Acyl-CoA_Oxase/DH_mid-dom_sf"/>
</dbReference>
<evidence type="ECO:0000256" key="9">
    <source>
        <dbReference type="RuleBase" id="RU362125"/>
    </source>
</evidence>
<evidence type="ECO:0000313" key="15">
    <source>
        <dbReference type="EMBL" id="CAF0998557.1"/>
    </source>
</evidence>
<dbReference type="Pfam" id="PF02770">
    <property type="entry name" value="Acyl-CoA_dh_M"/>
    <property type="match status" value="1"/>
</dbReference>
<proteinExistence type="inferred from homology"/>
<dbReference type="Gene3D" id="1.20.140.10">
    <property type="entry name" value="Butyryl-CoA Dehydrogenase, subunit A, domain 3"/>
    <property type="match status" value="2"/>
</dbReference>
<comment type="caution">
    <text evidence="15">The sequence shown here is derived from an EMBL/GenBank/DDBJ whole genome shotgun (WGS) entry which is preliminary data.</text>
</comment>
<organism evidence="15 16">
    <name type="scientific">Adineta ricciae</name>
    <name type="common">Rotifer</name>
    <dbReference type="NCBI Taxonomy" id="249248"/>
    <lineage>
        <taxon>Eukaryota</taxon>
        <taxon>Metazoa</taxon>
        <taxon>Spiralia</taxon>
        <taxon>Gnathifera</taxon>
        <taxon>Rotifera</taxon>
        <taxon>Eurotatoria</taxon>
        <taxon>Bdelloidea</taxon>
        <taxon>Adinetida</taxon>
        <taxon>Adinetidae</taxon>
        <taxon>Adineta</taxon>
    </lineage>
</organism>
<keyword evidence="8" id="KW-0496">Mitochondrion</keyword>
<evidence type="ECO:0000256" key="5">
    <source>
        <dbReference type="ARBA" id="ARBA00022827"/>
    </source>
</evidence>
<evidence type="ECO:0000256" key="6">
    <source>
        <dbReference type="ARBA" id="ARBA00022946"/>
    </source>
</evidence>
<dbReference type="InterPro" id="IPR006091">
    <property type="entry name" value="Acyl-CoA_Oxase/DH_mid-dom"/>
</dbReference>
<feature type="region of interest" description="Disordered" evidence="10">
    <location>
        <begin position="29"/>
        <end position="58"/>
    </location>
</feature>
<dbReference type="SUPFAM" id="SSF56645">
    <property type="entry name" value="Acyl-CoA dehydrogenase NM domain-like"/>
    <property type="match status" value="1"/>
</dbReference>
<keyword evidence="7 9" id="KW-0560">Oxidoreductase</keyword>
<accession>A0A814GMB5</accession>